<dbReference type="EMBL" id="BSEL01000010">
    <property type="protein sequence ID" value="GLJ70270.1"/>
    <property type="molecule type" value="Genomic_DNA"/>
</dbReference>
<evidence type="ECO:0000313" key="1">
    <source>
        <dbReference type="EMBL" id="GLJ70270.1"/>
    </source>
</evidence>
<accession>A0ABQ5T1C4</accession>
<reference evidence="1" key="2">
    <citation type="submission" date="2023-01" db="EMBL/GenBank/DDBJ databases">
        <authorList>
            <person name="Sun Q."/>
            <person name="Evtushenko L."/>
        </authorList>
    </citation>
    <scope>NUCLEOTIDE SEQUENCE</scope>
    <source>
        <strain evidence="1">VKM Ac-1246</strain>
    </source>
</reference>
<dbReference type="Proteomes" id="UP001142292">
    <property type="component" value="Unassembled WGS sequence"/>
</dbReference>
<gene>
    <name evidence="1" type="ORF">GCM10017579_43060</name>
</gene>
<organism evidence="1 2">
    <name type="scientific">Nocardioides luteus</name>
    <dbReference type="NCBI Taxonomy" id="1844"/>
    <lineage>
        <taxon>Bacteria</taxon>
        <taxon>Bacillati</taxon>
        <taxon>Actinomycetota</taxon>
        <taxon>Actinomycetes</taxon>
        <taxon>Propionibacteriales</taxon>
        <taxon>Nocardioidaceae</taxon>
        <taxon>Nocardioides</taxon>
    </lineage>
</organism>
<reference evidence="1" key="1">
    <citation type="journal article" date="2014" name="Int. J. Syst. Evol. Microbiol.">
        <title>Complete genome of a new Firmicutes species belonging to the dominant human colonic microbiota ('Ruminococcus bicirculans') reveals two chromosomes and a selective capacity to utilize plant glucans.</title>
        <authorList>
            <consortium name="NISC Comparative Sequencing Program"/>
            <person name="Wegmann U."/>
            <person name="Louis P."/>
            <person name="Goesmann A."/>
            <person name="Henrissat B."/>
            <person name="Duncan S.H."/>
            <person name="Flint H.J."/>
        </authorList>
    </citation>
    <scope>NUCLEOTIDE SEQUENCE</scope>
    <source>
        <strain evidence="1">VKM Ac-1246</strain>
    </source>
</reference>
<keyword evidence="2" id="KW-1185">Reference proteome</keyword>
<dbReference type="RefSeq" id="WP_189118436.1">
    <property type="nucleotide sequence ID" value="NZ_BMRK01000007.1"/>
</dbReference>
<comment type="caution">
    <text evidence="1">The sequence shown here is derived from an EMBL/GenBank/DDBJ whole genome shotgun (WGS) entry which is preliminary data.</text>
</comment>
<protein>
    <submittedName>
        <fullName evidence="1">Uncharacterized protein</fullName>
    </submittedName>
</protein>
<name>A0ABQ5T1C4_9ACTN</name>
<sequence length="88" mass="9238">MTGESQDPRLEMVDAAQRAAGVLAARARGDFEDASSLMASFEDSMTLAGGSMLLAELALGLYERESGISRDACLAELTVRLEASVRAG</sequence>
<evidence type="ECO:0000313" key="2">
    <source>
        <dbReference type="Proteomes" id="UP001142292"/>
    </source>
</evidence>
<proteinExistence type="predicted"/>